<organism evidence="2 3">
    <name type="scientific">Rhodococcus maanshanensis</name>
    <dbReference type="NCBI Taxonomy" id="183556"/>
    <lineage>
        <taxon>Bacteria</taxon>
        <taxon>Bacillati</taxon>
        <taxon>Actinomycetota</taxon>
        <taxon>Actinomycetes</taxon>
        <taxon>Mycobacteriales</taxon>
        <taxon>Nocardiaceae</taxon>
        <taxon>Rhodococcus</taxon>
    </lineage>
</organism>
<keyword evidence="3" id="KW-1185">Reference proteome</keyword>
<dbReference type="Pfam" id="PF13338">
    <property type="entry name" value="AbiEi_4"/>
    <property type="match status" value="1"/>
</dbReference>
<protein>
    <submittedName>
        <fullName evidence="2">Transcriptional regulator, AbiEi antitoxin, Type IV TA system</fullName>
    </submittedName>
</protein>
<evidence type="ECO:0000259" key="1">
    <source>
        <dbReference type="Pfam" id="PF13338"/>
    </source>
</evidence>
<reference evidence="3" key="1">
    <citation type="submission" date="2016-10" db="EMBL/GenBank/DDBJ databases">
        <authorList>
            <person name="Varghese N."/>
            <person name="Submissions S."/>
        </authorList>
    </citation>
    <scope>NUCLEOTIDE SEQUENCE [LARGE SCALE GENOMIC DNA]</scope>
    <source>
        <strain evidence="3">DSM 44675</strain>
    </source>
</reference>
<dbReference type="EMBL" id="FOAW01000003">
    <property type="protein sequence ID" value="SEK69042.1"/>
    <property type="molecule type" value="Genomic_DNA"/>
</dbReference>
<evidence type="ECO:0000313" key="2">
    <source>
        <dbReference type="EMBL" id="SEK69042.1"/>
    </source>
</evidence>
<dbReference type="AlphaFoldDB" id="A0A1H7J4C0"/>
<dbReference type="InterPro" id="IPR025159">
    <property type="entry name" value="AbiEi_N"/>
</dbReference>
<sequence>MDDGVVRRHRERERGLFECAREQAGYFTAGQARALGFSPGEIGRALGAGAWERVDRDLFRLSPWPHSDLEDVARRCVQFHGAVVSHQSAAELYGLGHVHPQFLHVTASASVHVRTDRVAVHRADLGPADCEHTGAFLITTPLRTVLDLAEGGVSQWVLDEVVGDALAIGRLDRAALEAGAAGQTVRVERRVGRALAAWA</sequence>
<name>A0A1H7J4C0_9NOCA</name>
<gene>
    <name evidence="2" type="ORF">SAMN05444583_10370</name>
</gene>
<evidence type="ECO:0000313" key="3">
    <source>
        <dbReference type="Proteomes" id="UP000198677"/>
    </source>
</evidence>
<dbReference type="Proteomes" id="UP000198677">
    <property type="component" value="Unassembled WGS sequence"/>
</dbReference>
<feature type="domain" description="AbiEi antitoxin N-terminal" evidence="1">
    <location>
        <begin position="16"/>
        <end position="61"/>
    </location>
</feature>
<proteinExistence type="predicted"/>
<dbReference type="RefSeq" id="WP_143069393.1">
    <property type="nucleotide sequence ID" value="NZ_FOAW01000003.1"/>
</dbReference>
<dbReference type="OrthoDB" id="4474765at2"/>
<accession>A0A1H7J4C0</accession>